<dbReference type="Proteomes" id="UP000499080">
    <property type="component" value="Unassembled WGS sequence"/>
</dbReference>
<reference evidence="1 2" key="1">
    <citation type="journal article" date="2019" name="Sci. Rep.">
        <title>Orb-weaving spider Araneus ventricosus genome elucidates the spidroin gene catalogue.</title>
        <authorList>
            <person name="Kono N."/>
            <person name="Nakamura H."/>
            <person name="Ohtoshi R."/>
            <person name="Moran D.A.P."/>
            <person name="Shinohara A."/>
            <person name="Yoshida Y."/>
            <person name="Fujiwara M."/>
            <person name="Mori M."/>
            <person name="Tomita M."/>
            <person name="Arakawa K."/>
        </authorList>
    </citation>
    <scope>NUCLEOTIDE SEQUENCE [LARGE SCALE GENOMIC DNA]</scope>
</reference>
<sequence>MKRDVCRSEFVERMKLAVKVSTFYTHPWWSRDVFFLTRHHLEASGPSPSRMRSPFSRYISRTTGGRDLILTYMDGPWDLQSPPHILAIRLRMRSTFLVLSREPLWVET</sequence>
<comment type="caution">
    <text evidence="1">The sequence shown here is derived from an EMBL/GenBank/DDBJ whole genome shotgun (WGS) entry which is preliminary data.</text>
</comment>
<name>A0A4Y2GSB3_ARAVE</name>
<organism evidence="1 2">
    <name type="scientific">Araneus ventricosus</name>
    <name type="common">Orbweaver spider</name>
    <name type="synonym">Epeira ventricosa</name>
    <dbReference type="NCBI Taxonomy" id="182803"/>
    <lineage>
        <taxon>Eukaryota</taxon>
        <taxon>Metazoa</taxon>
        <taxon>Ecdysozoa</taxon>
        <taxon>Arthropoda</taxon>
        <taxon>Chelicerata</taxon>
        <taxon>Arachnida</taxon>
        <taxon>Araneae</taxon>
        <taxon>Araneomorphae</taxon>
        <taxon>Entelegynae</taxon>
        <taxon>Araneoidea</taxon>
        <taxon>Araneidae</taxon>
        <taxon>Araneus</taxon>
    </lineage>
</organism>
<protein>
    <submittedName>
        <fullName evidence="1">Uncharacterized protein</fullName>
    </submittedName>
</protein>
<accession>A0A4Y2GSB3</accession>
<evidence type="ECO:0000313" key="2">
    <source>
        <dbReference type="Proteomes" id="UP000499080"/>
    </source>
</evidence>
<dbReference type="AlphaFoldDB" id="A0A4Y2GSB3"/>
<keyword evidence="2" id="KW-1185">Reference proteome</keyword>
<evidence type="ECO:0000313" key="1">
    <source>
        <dbReference type="EMBL" id="GBM56862.1"/>
    </source>
</evidence>
<dbReference type="EMBL" id="BGPR01001566">
    <property type="protein sequence ID" value="GBM56862.1"/>
    <property type="molecule type" value="Genomic_DNA"/>
</dbReference>
<proteinExistence type="predicted"/>
<gene>
    <name evidence="1" type="ORF">AVEN_227364_1</name>
</gene>